<sequence length="334" mass="36450">MQMNQELYGKKLMESIFKGKILRIALSYLILSFSMTGTLLAGDEVKSNLENSYRIEDGKFTGVGNTSIYYRSYRSKNASKPRVLVVQHGIGEHGGRYENLLGALSGKGYNVYLIDSRGHGKSEGDRGVVTDFNQFLSDLDQLIGIAKQKEGVLKVTLMGHSMGALISLFYAGDPGYQANLDRLVLSSLPIEVKTNLIAKIKKGMLGLIAGTSPGFTISTGLDAATLSRDETAVAAYKNDPLVHDKAGAYLGDFILNSKEKALEKASKINLPVYLFHGKEDAIALSAGTEEAFAAIPSKDKTMKIYEGLFHETMNELPADREQVLKDLVSWLASH</sequence>
<evidence type="ECO:0000313" key="8">
    <source>
        <dbReference type="Proteomes" id="UP000014540"/>
    </source>
</evidence>
<comment type="similarity">
    <text evidence="2">Belongs to the AB hydrolase superfamily.</text>
</comment>
<comment type="catalytic activity">
    <reaction evidence="1">
        <text>Hydrolyzes glycerol monoesters of long-chain fatty acids.</text>
        <dbReference type="EC" id="3.1.1.23"/>
    </reaction>
</comment>
<dbReference type="STRING" id="1193011.LEP1GSC058_1924"/>
<dbReference type="Gene3D" id="3.40.50.1820">
    <property type="entry name" value="alpha/beta hydrolase"/>
    <property type="match status" value="1"/>
</dbReference>
<dbReference type="Pfam" id="PF12146">
    <property type="entry name" value="Hydrolase_4"/>
    <property type="match status" value="1"/>
</dbReference>
<evidence type="ECO:0000256" key="1">
    <source>
        <dbReference type="ARBA" id="ARBA00001613"/>
    </source>
</evidence>
<dbReference type="PANTHER" id="PTHR11614">
    <property type="entry name" value="PHOSPHOLIPASE-RELATED"/>
    <property type="match status" value="1"/>
</dbReference>
<proteinExistence type="inferred from homology"/>
<gene>
    <name evidence="7" type="ORF">LEP1GSC058_1924</name>
</gene>
<dbReference type="FunFam" id="3.40.50.1820:FF:000117">
    <property type="entry name" value="Monoglyceride lipase, putative"/>
    <property type="match status" value="1"/>
</dbReference>
<protein>
    <recommendedName>
        <fullName evidence="4">Monoacylglycerol lipase</fullName>
        <ecNumber evidence="3">3.1.1.23</ecNumber>
    </recommendedName>
</protein>
<dbReference type="InterPro" id="IPR029058">
    <property type="entry name" value="AB_hydrolase_fold"/>
</dbReference>
<evidence type="ECO:0000256" key="5">
    <source>
        <dbReference type="SAM" id="Phobius"/>
    </source>
</evidence>
<organism evidence="7 8">
    <name type="scientific">Leptospira fainei serovar Hurstbridge str. BUT 6</name>
    <dbReference type="NCBI Taxonomy" id="1193011"/>
    <lineage>
        <taxon>Bacteria</taxon>
        <taxon>Pseudomonadati</taxon>
        <taxon>Spirochaetota</taxon>
        <taxon>Spirochaetia</taxon>
        <taxon>Leptospirales</taxon>
        <taxon>Leptospiraceae</taxon>
        <taxon>Leptospira</taxon>
    </lineage>
</organism>
<name>S3V198_9LEPT</name>
<evidence type="ECO:0000259" key="6">
    <source>
        <dbReference type="Pfam" id="PF12146"/>
    </source>
</evidence>
<dbReference type="EC" id="3.1.1.23" evidence="3"/>
<evidence type="ECO:0000256" key="4">
    <source>
        <dbReference type="ARBA" id="ARBA00071261"/>
    </source>
</evidence>
<accession>S3V198</accession>
<keyword evidence="5" id="KW-1133">Transmembrane helix</keyword>
<dbReference type="EMBL" id="AKWZ02000003">
    <property type="protein sequence ID" value="EPG75218.1"/>
    <property type="molecule type" value="Genomic_DNA"/>
</dbReference>
<evidence type="ECO:0000256" key="2">
    <source>
        <dbReference type="ARBA" id="ARBA00008645"/>
    </source>
</evidence>
<reference evidence="7" key="1">
    <citation type="submission" date="2013-04" db="EMBL/GenBank/DDBJ databases">
        <authorList>
            <person name="Harkins D.M."/>
            <person name="Durkin A.S."/>
            <person name="Selengut J.D."/>
            <person name="Sanka R."/>
            <person name="DePew J."/>
            <person name="Purushe J."/>
            <person name="Ahmed A."/>
            <person name="van der Linden H."/>
            <person name="Goris M.G.A."/>
            <person name="Hartskeerl R.A."/>
            <person name="Vinetz J.M."/>
            <person name="Sutton G.G."/>
            <person name="Nelson W.C."/>
            <person name="Fouts D.E."/>
        </authorList>
    </citation>
    <scope>NUCLEOTIDE SEQUENCE [LARGE SCALE GENOMIC DNA]</scope>
    <source>
        <strain evidence="7">BUT 6</strain>
    </source>
</reference>
<dbReference type="SUPFAM" id="SSF53474">
    <property type="entry name" value="alpha/beta-Hydrolases"/>
    <property type="match status" value="1"/>
</dbReference>
<dbReference type="GO" id="GO:0047372">
    <property type="term" value="F:monoacylglycerol lipase activity"/>
    <property type="evidence" value="ECO:0007669"/>
    <property type="project" value="UniProtKB-EC"/>
</dbReference>
<dbReference type="AlphaFoldDB" id="S3V198"/>
<feature type="domain" description="Serine aminopeptidase S33" evidence="6">
    <location>
        <begin position="82"/>
        <end position="316"/>
    </location>
</feature>
<evidence type="ECO:0000256" key="3">
    <source>
        <dbReference type="ARBA" id="ARBA00013254"/>
    </source>
</evidence>
<dbReference type="InterPro" id="IPR022742">
    <property type="entry name" value="Hydrolase_4"/>
</dbReference>
<comment type="caution">
    <text evidence="7">The sequence shown here is derived from an EMBL/GenBank/DDBJ whole genome shotgun (WGS) entry which is preliminary data.</text>
</comment>
<evidence type="ECO:0000313" key="7">
    <source>
        <dbReference type="EMBL" id="EPG75218.1"/>
    </source>
</evidence>
<keyword evidence="5" id="KW-0472">Membrane</keyword>
<keyword evidence="8" id="KW-1185">Reference proteome</keyword>
<dbReference type="Proteomes" id="UP000014540">
    <property type="component" value="Unassembled WGS sequence"/>
</dbReference>
<keyword evidence="5" id="KW-0812">Transmembrane</keyword>
<feature type="transmembrane region" description="Helical" evidence="5">
    <location>
        <begin position="21"/>
        <end position="42"/>
    </location>
</feature>
<dbReference type="InterPro" id="IPR051044">
    <property type="entry name" value="MAG_DAG_Lipase"/>
</dbReference>